<keyword evidence="5" id="KW-1185">Reference proteome</keyword>
<dbReference type="Proteomes" id="UP000011519">
    <property type="component" value="Unassembled WGS sequence"/>
</dbReference>
<dbReference type="STRING" id="1227493.C483_18970"/>
<dbReference type="OrthoDB" id="27736at2157"/>
<dbReference type="GO" id="GO:0050124">
    <property type="term" value="F:N-acylneuraminate-9-phosphatase activity"/>
    <property type="evidence" value="ECO:0007669"/>
    <property type="project" value="TreeGrafter"/>
</dbReference>
<name>L9ZLU9_9EURY</name>
<protein>
    <submittedName>
        <fullName evidence="4">HAD-superfamily hydrolase</fullName>
    </submittedName>
</protein>
<dbReference type="EMBL" id="AOIM01000043">
    <property type="protein sequence ID" value="ELY86522.1"/>
    <property type="molecule type" value="Genomic_DNA"/>
</dbReference>
<comment type="caution">
    <text evidence="4">The sequence shown here is derived from an EMBL/GenBank/DDBJ whole genome shotgun (WGS) entry which is preliminary data.</text>
</comment>
<dbReference type="PANTHER" id="PTHR46470">
    <property type="entry name" value="N-ACYLNEURAMINATE-9-PHOSPHATASE"/>
    <property type="match status" value="1"/>
</dbReference>
<evidence type="ECO:0000256" key="3">
    <source>
        <dbReference type="SAM" id="MobiDB-lite"/>
    </source>
</evidence>
<sequence>MAFIEAVCFDLDGTLCFRDDELFHEAVFDRVDIDPFFGPQAVNAVDPADLPPAESITEFWEYIYRAAATTAGGDPAHAPQLAEATVSVLETEPPVRFRTGAQEALRVARERGPIGLITQGSVEMQTAKLEVLGLTDTFDATVFCGSATTIPGKPSPEPFERALEVLGTRPAETVYVGNDLQKDVGGACAASWQSVWVPEPGVETPAEPQPEPTAQLASMADLPAVLA</sequence>
<dbReference type="SFLD" id="SFLDS00003">
    <property type="entry name" value="Haloacid_Dehalogenase"/>
    <property type="match status" value="1"/>
</dbReference>
<accession>L9ZLU9</accession>
<dbReference type="InterPro" id="IPR051400">
    <property type="entry name" value="HAD-like_hydrolase"/>
</dbReference>
<organism evidence="4 5">
    <name type="scientific">Natrialba hulunbeirensis JCM 10989</name>
    <dbReference type="NCBI Taxonomy" id="1227493"/>
    <lineage>
        <taxon>Archaea</taxon>
        <taxon>Methanobacteriati</taxon>
        <taxon>Methanobacteriota</taxon>
        <taxon>Stenosarchaea group</taxon>
        <taxon>Halobacteria</taxon>
        <taxon>Halobacteriales</taxon>
        <taxon>Natrialbaceae</taxon>
        <taxon>Natrialba</taxon>
    </lineage>
</organism>
<dbReference type="PATRIC" id="fig|1227493.4.peg.3816"/>
<dbReference type="Pfam" id="PF00702">
    <property type="entry name" value="Hydrolase"/>
    <property type="match status" value="1"/>
</dbReference>
<keyword evidence="1 4" id="KW-0378">Hydrolase</keyword>
<evidence type="ECO:0000256" key="1">
    <source>
        <dbReference type="ARBA" id="ARBA00022801"/>
    </source>
</evidence>
<keyword evidence="2" id="KW-0460">Magnesium</keyword>
<feature type="region of interest" description="Disordered" evidence="3">
    <location>
        <begin position="199"/>
        <end position="220"/>
    </location>
</feature>
<dbReference type="Gene3D" id="1.20.120.1600">
    <property type="match status" value="1"/>
</dbReference>
<dbReference type="InterPro" id="IPR036412">
    <property type="entry name" value="HAD-like_sf"/>
</dbReference>
<dbReference type="SFLD" id="SFLDG01129">
    <property type="entry name" value="C1.5:_HAD__Beta-PGM__Phosphata"/>
    <property type="match status" value="1"/>
</dbReference>
<evidence type="ECO:0000256" key="2">
    <source>
        <dbReference type="ARBA" id="ARBA00022842"/>
    </source>
</evidence>
<dbReference type="RefSeq" id="WP_006654913.1">
    <property type="nucleotide sequence ID" value="NZ_AOIM01000043.1"/>
</dbReference>
<evidence type="ECO:0000313" key="5">
    <source>
        <dbReference type="Proteomes" id="UP000011519"/>
    </source>
</evidence>
<dbReference type="GO" id="GO:0046380">
    <property type="term" value="P:N-acetylneuraminate biosynthetic process"/>
    <property type="evidence" value="ECO:0007669"/>
    <property type="project" value="TreeGrafter"/>
</dbReference>
<dbReference type="AlphaFoldDB" id="L9ZLU9"/>
<dbReference type="PANTHER" id="PTHR46470:SF3">
    <property type="entry name" value="N-ACYLNEURAMINATE-9-PHOSPHATASE"/>
    <property type="match status" value="1"/>
</dbReference>
<evidence type="ECO:0000313" key="4">
    <source>
        <dbReference type="EMBL" id="ELY86522.1"/>
    </source>
</evidence>
<gene>
    <name evidence="4" type="ORF">C483_18970</name>
</gene>
<dbReference type="SUPFAM" id="SSF56784">
    <property type="entry name" value="HAD-like"/>
    <property type="match status" value="1"/>
</dbReference>
<reference evidence="4 5" key="1">
    <citation type="journal article" date="2014" name="PLoS Genet.">
        <title>Phylogenetically driven sequencing of extremely halophilic archaea reveals strategies for static and dynamic osmo-response.</title>
        <authorList>
            <person name="Becker E.A."/>
            <person name="Seitzer P.M."/>
            <person name="Tritt A."/>
            <person name="Larsen D."/>
            <person name="Krusor M."/>
            <person name="Yao A.I."/>
            <person name="Wu D."/>
            <person name="Madern D."/>
            <person name="Eisen J.A."/>
            <person name="Darling A.E."/>
            <person name="Facciotti M.T."/>
        </authorList>
    </citation>
    <scope>NUCLEOTIDE SEQUENCE [LARGE SCALE GENOMIC DNA]</scope>
    <source>
        <strain evidence="4 5">JCM 10989</strain>
    </source>
</reference>
<dbReference type="Gene3D" id="3.40.50.1000">
    <property type="entry name" value="HAD superfamily/HAD-like"/>
    <property type="match status" value="1"/>
</dbReference>
<dbReference type="InterPro" id="IPR023214">
    <property type="entry name" value="HAD_sf"/>
</dbReference>
<proteinExistence type="predicted"/>